<name>A0A2M4D7E2_ANODA</name>
<reference evidence="2" key="1">
    <citation type="submission" date="2018-01" db="EMBL/GenBank/DDBJ databases">
        <title>An insight into the sialome of Amazonian anophelines.</title>
        <authorList>
            <person name="Ribeiro J.M."/>
            <person name="Scarpassa V."/>
            <person name="Calvo E."/>
        </authorList>
    </citation>
    <scope>NUCLEOTIDE SEQUENCE</scope>
</reference>
<keyword evidence="1" id="KW-0732">Signal</keyword>
<evidence type="ECO:0000256" key="1">
    <source>
        <dbReference type="SAM" id="SignalP"/>
    </source>
</evidence>
<accession>A0A2M4D7E2</accession>
<dbReference type="AlphaFoldDB" id="A0A2M4D7E2"/>
<feature type="chain" id="PRO_5014740301" evidence="1">
    <location>
        <begin position="23"/>
        <end position="89"/>
    </location>
</feature>
<feature type="signal peptide" evidence="1">
    <location>
        <begin position="1"/>
        <end position="22"/>
    </location>
</feature>
<protein>
    <submittedName>
        <fullName evidence="2">Putative secreted protein</fullName>
    </submittedName>
</protein>
<dbReference type="EMBL" id="GGFL01009278">
    <property type="protein sequence ID" value="MBW73456.1"/>
    <property type="molecule type" value="Transcribed_RNA"/>
</dbReference>
<evidence type="ECO:0000313" key="2">
    <source>
        <dbReference type="EMBL" id="MBW73456.1"/>
    </source>
</evidence>
<proteinExistence type="predicted"/>
<sequence>MTKIICSLVVVVVVVVTPSVRELKGPTILPTQTPNICNHPLVRDTVLCLQMHQLLFCFQCRRLGVNHREERIPVGITMEALFFLTTMSW</sequence>
<organism evidence="2">
    <name type="scientific">Anopheles darlingi</name>
    <name type="common">Mosquito</name>
    <dbReference type="NCBI Taxonomy" id="43151"/>
    <lineage>
        <taxon>Eukaryota</taxon>
        <taxon>Metazoa</taxon>
        <taxon>Ecdysozoa</taxon>
        <taxon>Arthropoda</taxon>
        <taxon>Hexapoda</taxon>
        <taxon>Insecta</taxon>
        <taxon>Pterygota</taxon>
        <taxon>Neoptera</taxon>
        <taxon>Endopterygota</taxon>
        <taxon>Diptera</taxon>
        <taxon>Nematocera</taxon>
        <taxon>Culicoidea</taxon>
        <taxon>Culicidae</taxon>
        <taxon>Anophelinae</taxon>
        <taxon>Anopheles</taxon>
    </lineage>
</organism>